<dbReference type="EMBL" id="CP042997">
    <property type="protein sequence ID" value="QEH33047.1"/>
    <property type="molecule type" value="Genomic_DNA"/>
</dbReference>
<name>A0A5B9VYH6_9BACT</name>
<feature type="region of interest" description="Disordered" evidence="1">
    <location>
        <begin position="315"/>
        <end position="338"/>
    </location>
</feature>
<proteinExistence type="predicted"/>
<keyword evidence="5" id="KW-1185">Reference proteome</keyword>
<gene>
    <name evidence="4" type="ORF">OJF2_15430</name>
</gene>
<dbReference type="KEGG" id="agv:OJF2_15430"/>
<keyword evidence="2" id="KW-0472">Membrane</keyword>
<dbReference type="OrthoDB" id="219224at2"/>
<evidence type="ECO:0000256" key="2">
    <source>
        <dbReference type="SAM" id="Phobius"/>
    </source>
</evidence>
<reference evidence="4 5" key="1">
    <citation type="submission" date="2019-08" db="EMBL/GenBank/DDBJ databases">
        <title>Deep-cultivation of Planctomycetes and their phenomic and genomic characterization uncovers novel biology.</title>
        <authorList>
            <person name="Wiegand S."/>
            <person name="Jogler M."/>
            <person name="Boedeker C."/>
            <person name="Pinto D."/>
            <person name="Vollmers J."/>
            <person name="Rivas-Marin E."/>
            <person name="Kohn T."/>
            <person name="Peeters S.H."/>
            <person name="Heuer A."/>
            <person name="Rast P."/>
            <person name="Oberbeckmann S."/>
            <person name="Bunk B."/>
            <person name="Jeske O."/>
            <person name="Meyerdierks A."/>
            <person name="Storesund J.E."/>
            <person name="Kallscheuer N."/>
            <person name="Luecker S."/>
            <person name="Lage O.M."/>
            <person name="Pohl T."/>
            <person name="Merkel B.J."/>
            <person name="Hornburger P."/>
            <person name="Mueller R.-W."/>
            <person name="Bruemmer F."/>
            <person name="Labrenz M."/>
            <person name="Spormann A.M."/>
            <person name="Op den Camp H."/>
            <person name="Overmann J."/>
            <person name="Amann R."/>
            <person name="Jetten M.S.M."/>
            <person name="Mascher T."/>
            <person name="Medema M.H."/>
            <person name="Devos D.P."/>
            <person name="Kaster A.-K."/>
            <person name="Ovreas L."/>
            <person name="Rohde M."/>
            <person name="Galperin M.Y."/>
            <person name="Jogler C."/>
        </authorList>
    </citation>
    <scope>NUCLEOTIDE SEQUENCE [LARGE SCALE GENOMIC DNA]</scope>
    <source>
        <strain evidence="4 5">OJF2</strain>
    </source>
</reference>
<feature type="compositionally biased region" description="Low complexity" evidence="1">
    <location>
        <begin position="26"/>
        <end position="37"/>
    </location>
</feature>
<dbReference type="Gene3D" id="3.40.50.410">
    <property type="entry name" value="von Willebrand factor, type A domain"/>
    <property type="match status" value="1"/>
</dbReference>
<dbReference type="InterPro" id="IPR036465">
    <property type="entry name" value="vWFA_dom_sf"/>
</dbReference>
<evidence type="ECO:0000259" key="3">
    <source>
        <dbReference type="PROSITE" id="PS50234"/>
    </source>
</evidence>
<evidence type="ECO:0000313" key="4">
    <source>
        <dbReference type="EMBL" id="QEH33047.1"/>
    </source>
</evidence>
<protein>
    <recommendedName>
        <fullName evidence="3">VWFA domain-containing protein</fullName>
    </recommendedName>
</protein>
<evidence type="ECO:0000256" key="1">
    <source>
        <dbReference type="SAM" id="MobiDB-lite"/>
    </source>
</evidence>
<dbReference type="InterPro" id="IPR002035">
    <property type="entry name" value="VWF_A"/>
</dbReference>
<feature type="domain" description="VWFA" evidence="3">
    <location>
        <begin position="1136"/>
        <end position="1361"/>
    </location>
</feature>
<feature type="transmembrane region" description="Helical" evidence="2">
    <location>
        <begin position="51"/>
        <end position="72"/>
    </location>
</feature>
<keyword evidence="2" id="KW-0812">Transmembrane</keyword>
<keyword evidence="2" id="KW-1133">Transmembrane helix</keyword>
<feature type="region of interest" description="Disordered" evidence="1">
    <location>
        <begin position="774"/>
        <end position="797"/>
    </location>
</feature>
<dbReference type="RefSeq" id="WP_148592656.1">
    <property type="nucleotide sequence ID" value="NZ_CP042997.1"/>
</dbReference>
<organism evidence="4 5">
    <name type="scientific">Aquisphaera giovannonii</name>
    <dbReference type="NCBI Taxonomy" id="406548"/>
    <lineage>
        <taxon>Bacteria</taxon>
        <taxon>Pseudomonadati</taxon>
        <taxon>Planctomycetota</taxon>
        <taxon>Planctomycetia</taxon>
        <taxon>Isosphaerales</taxon>
        <taxon>Isosphaeraceae</taxon>
        <taxon>Aquisphaera</taxon>
    </lineage>
</organism>
<dbReference type="PROSITE" id="PS50234">
    <property type="entry name" value="VWFA"/>
    <property type="match status" value="1"/>
</dbReference>
<feature type="region of interest" description="Disordered" evidence="1">
    <location>
        <begin position="1693"/>
        <end position="1720"/>
    </location>
</feature>
<feature type="region of interest" description="Disordered" evidence="1">
    <location>
        <begin position="1"/>
        <end position="37"/>
    </location>
</feature>
<evidence type="ECO:0000313" key="5">
    <source>
        <dbReference type="Proteomes" id="UP000324233"/>
    </source>
</evidence>
<sequence>MADERARPSRPSWKRAGGDPRAVEPSSHAWSRRSVSSVARPDAPRTKTWKVAGVVAALAACIALILFLILVFRPPRPAAVVLVGADYAGNLAVPHNLLGWKGLQGLEAVSRTPPRFSLFPPPMLQLVRGGGTPLNLAEDWKALVDDLKVSAKGYRTLLIAVALHGGTTADSAYLLPGKATGREADRLDLLQVIRSMDELPQEQNKVLVLEGALVPADWRLGMLYNDFGRRLRDLEPEIRKVKNLWVLSGCDVDQQCWASEGMGRTAFFHYIIEALSGEAAGHGMRLNLQTLHDYVRRKVRNWAWNARGAIQEPVLLPRTADTAGSGGEPPRRPAAGVHLATAEAAPASETPPELDRTMLSERWRAFHELDGLLPHPSTYSPRRWREYRATLVRLEELARAGASAQQLAPLDERLGVLGARLRADRSFAKITESPQHNLVMGVVQGAVIDPRRGSEPEFSRLWSPPPGTDPSKVWDELRGKFPDGDAEPAQPLRCRVDDYLLQRAAADPQHDLATAVDRLRQQTRGTQYPQPVEAHFAAMLERSLRGERARPQAFWPRVRRALLVRRLAERVTLGIPEGRPGYAASERLAPWLRELVDRADDQRRLGEDQLLASDEAAWARADQSLAAAEQLYREASSRGELVRKAILARDLALSTLPDYARWMGRRRPEDLGKDDLAAVVLELWDQVHRLSDRLEAPGEESAASLEKLQKGLSTGLEALGRRFRQHAGGLAGDRRPEECEPTASAAAVPFADAAEDSLRGALWDRLDAIRKHDRKLSEGGDTPEPAAADADRVADSLRRRSRLQGRMAMATLGRDRFDAPAFKDAPPFDQVLKRIESAFEEGGQQAWWRSIAEAGDAIGLRWRGLGPEVEGLTKEEGPDADPARLLTRLSLAERLDRLIDGGEEPLPDSRPEAASLGRGLRIRGLLLWLAERAWRDHWFDEDPKAVSPYYRTVATRLVGDAARIAAKGPDLARIRQLVARNDRLKLEGPSKIIMTTEPAADATYRIAAEGDPESIPPGLPVIRPRVEPELGLLDGAAGYRLAPWRTGGDVARFSVSSATIRSAESDESMDRPFIRTSPLLIEGVFRGQLFTKRTDVELHPVPDEVSVNPAPVDPRASLAVRADGELLARFGAGSGSIAIVLDMSGSMREPTPSGRSKLAEAKIALGQVLEIIPAGTTVSLWTFSQIGAKEADLFEDDPRHLAPEKTIQRLREPVRWDRAELPGLVARLEAYRPFCDTPLVEAMWRAAATDLGKAQGLKTLLVLTDGNDTEFQKHREFNPLKDGKPTYKDIPEFIRTAFDPTGVQINMIYFDTASDGGKQLEEARKNFEEPLRGLDRPGTFTAVKDVDQLLAGLKKGIRQELACRIRDEAGKPVSEELLGVTRVGEPDRWWPDGLDAGLYTLSVLADHTYEHQVELKKGERLLVRLVDAGGKIDFRRDLYSGDFADRAAEDRSEWRASGLATVIPAQQAGDRIQVLASLEQTAMRVPDPDPIRQVHPRMSWMRLAAQGIPNPSGAFSTRWRDLGEYPAPAWVADVPRWPRDPAGAGPAQPVLRIWWLAPGLKDRSLPAIALDGDLPRRLRLADGEEVVLEGLGIESHKVEVSPGSRVDRRCLAIRIAYPKDQLHIVDPRSLLAAGIGTEGAELRIFSRARRSTALLWPVSETSLDALKSVGLYPVDELLKLAEKQQTAAAITLPIPRRGNLPEPPPPLRDPRRPLGPPAPG</sequence>
<feature type="compositionally biased region" description="Pro residues" evidence="1">
    <location>
        <begin position="1701"/>
        <end position="1720"/>
    </location>
</feature>
<accession>A0A5B9VYH6</accession>
<dbReference type="Proteomes" id="UP000324233">
    <property type="component" value="Chromosome"/>
</dbReference>
<dbReference type="SUPFAM" id="SSF53300">
    <property type="entry name" value="vWA-like"/>
    <property type="match status" value="1"/>
</dbReference>